<dbReference type="InterPro" id="IPR044744">
    <property type="entry name" value="ZNRF4/RNF13/RNF167_PA"/>
</dbReference>
<dbReference type="GO" id="GO:0015031">
    <property type="term" value="P:protein transport"/>
    <property type="evidence" value="ECO:0007669"/>
    <property type="project" value="UniProtKB-KW"/>
</dbReference>
<organism evidence="15 16">
    <name type="scientific">Juglans regia</name>
    <name type="common">English walnut</name>
    <dbReference type="NCBI Taxonomy" id="51240"/>
    <lineage>
        <taxon>Eukaryota</taxon>
        <taxon>Viridiplantae</taxon>
        <taxon>Streptophyta</taxon>
        <taxon>Embryophyta</taxon>
        <taxon>Tracheophyta</taxon>
        <taxon>Spermatophyta</taxon>
        <taxon>Magnoliopsida</taxon>
        <taxon>eudicotyledons</taxon>
        <taxon>Gunneridae</taxon>
        <taxon>Pentapetalae</taxon>
        <taxon>rosids</taxon>
        <taxon>fabids</taxon>
        <taxon>Fagales</taxon>
        <taxon>Juglandaceae</taxon>
        <taxon>Juglans</taxon>
    </lineage>
</organism>
<dbReference type="GO" id="GO:0012505">
    <property type="term" value="C:endomembrane system"/>
    <property type="evidence" value="ECO:0007669"/>
    <property type="project" value="UniProtKB-SubCell"/>
</dbReference>
<dbReference type="FunCoup" id="A0A6P9DU07">
    <property type="interactions" value="4581"/>
</dbReference>
<keyword evidence="10" id="KW-0472">Membrane</keyword>
<evidence type="ECO:0000256" key="3">
    <source>
        <dbReference type="ARBA" id="ARBA00022692"/>
    </source>
</evidence>
<evidence type="ECO:0000256" key="4">
    <source>
        <dbReference type="ARBA" id="ARBA00022723"/>
    </source>
</evidence>
<dbReference type="Gene3D" id="3.50.30.30">
    <property type="match status" value="1"/>
</dbReference>
<dbReference type="SUPFAM" id="SSF52025">
    <property type="entry name" value="PA domain"/>
    <property type="match status" value="1"/>
</dbReference>
<evidence type="ECO:0000256" key="6">
    <source>
        <dbReference type="ARBA" id="ARBA00022771"/>
    </source>
</evidence>
<dbReference type="InterPro" id="IPR003137">
    <property type="entry name" value="PA_domain"/>
</dbReference>
<keyword evidence="15" id="KW-1185">Reference proteome</keyword>
<keyword evidence="2" id="KW-0926">Vacuole</keyword>
<dbReference type="KEGG" id="jre:108997654"/>
<protein>
    <submittedName>
        <fullName evidence="16">Receptor homology region, transmembrane domain- and RING domain-containing protein 1-like</fullName>
    </submittedName>
</protein>
<dbReference type="FunFam" id="3.50.30.30:FF:000020">
    <property type="entry name" value="Receptor homology region transmembrane domain-and RING domain-containing protein 2"/>
    <property type="match status" value="1"/>
</dbReference>
<evidence type="ECO:0000256" key="1">
    <source>
        <dbReference type="ARBA" id="ARBA00022448"/>
    </source>
</evidence>
<dbReference type="OrthoDB" id="8062037at2759"/>
<name>A0A6P9DU07_JUGRE</name>
<dbReference type="SMART" id="SM00184">
    <property type="entry name" value="RING"/>
    <property type="match status" value="1"/>
</dbReference>
<dbReference type="GO" id="GO:0061630">
    <property type="term" value="F:ubiquitin protein ligase activity"/>
    <property type="evidence" value="ECO:0000318"/>
    <property type="project" value="GO_Central"/>
</dbReference>
<dbReference type="PANTHER" id="PTHR47168">
    <property type="entry name" value="RING ZINC FINGER DOMAIN SUPERFAMILY PROTEIN-RELATED"/>
    <property type="match status" value="1"/>
</dbReference>
<dbReference type="GO" id="GO:0005737">
    <property type="term" value="C:cytoplasm"/>
    <property type="evidence" value="ECO:0000318"/>
    <property type="project" value="GO_Central"/>
</dbReference>
<proteinExistence type="predicted"/>
<gene>
    <name evidence="16" type="primary">LOC108997654</name>
</gene>
<evidence type="ECO:0000256" key="9">
    <source>
        <dbReference type="ARBA" id="ARBA00022989"/>
    </source>
</evidence>
<evidence type="ECO:0000256" key="8">
    <source>
        <dbReference type="ARBA" id="ARBA00022927"/>
    </source>
</evidence>
<accession>A0A6P9DU07</accession>
<keyword evidence="12" id="KW-0325">Glycoprotein</keyword>
<dbReference type="GO" id="GO:0006511">
    <property type="term" value="P:ubiquitin-dependent protein catabolic process"/>
    <property type="evidence" value="ECO:0000318"/>
    <property type="project" value="GO_Central"/>
</dbReference>
<evidence type="ECO:0000256" key="5">
    <source>
        <dbReference type="ARBA" id="ARBA00022729"/>
    </source>
</evidence>
<evidence type="ECO:0000313" key="16">
    <source>
        <dbReference type="RefSeq" id="XP_035538794.1"/>
    </source>
</evidence>
<dbReference type="CDD" id="cd02123">
    <property type="entry name" value="PA_C_RZF_like"/>
    <property type="match status" value="1"/>
</dbReference>
<dbReference type="PANTHER" id="PTHR47168:SF5">
    <property type="entry name" value="RING-TYPE DOMAIN-CONTAINING PROTEIN"/>
    <property type="match status" value="1"/>
</dbReference>
<dbReference type="Pfam" id="PF02225">
    <property type="entry name" value="PA"/>
    <property type="match status" value="1"/>
</dbReference>
<keyword evidence="7" id="KW-0862">Zinc</keyword>
<reference evidence="16" key="1">
    <citation type="submission" date="2025-08" db="UniProtKB">
        <authorList>
            <consortium name="RefSeq"/>
        </authorList>
    </citation>
    <scope>IDENTIFICATION</scope>
    <source>
        <tissue evidence="16">Leaves</tissue>
    </source>
</reference>
<evidence type="ECO:0000256" key="13">
    <source>
        <dbReference type="ARBA" id="ARBA00046288"/>
    </source>
</evidence>
<dbReference type="AlphaFoldDB" id="A0A6P9DU07"/>
<keyword evidence="6" id="KW-0863">Zinc-finger</keyword>
<dbReference type="GO" id="GO:0008270">
    <property type="term" value="F:zinc ion binding"/>
    <property type="evidence" value="ECO:0007669"/>
    <property type="project" value="UniProtKB-KW"/>
</dbReference>
<evidence type="ECO:0000256" key="10">
    <source>
        <dbReference type="ARBA" id="ARBA00023136"/>
    </source>
</evidence>
<keyword evidence="5" id="KW-0732">Signal</keyword>
<keyword evidence="8" id="KW-0653">Protein transport</keyword>
<keyword evidence="4" id="KW-0479">Metal-binding</keyword>
<dbReference type="Pfam" id="PF13639">
    <property type="entry name" value="zf-RING_2"/>
    <property type="match status" value="1"/>
</dbReference>
<dbReference type="RefSeq" id="XP_035538794.1">
    <property type="nucleotide sequence ID" value="XM_035682901.1"/>
</dbReference>
<keyword evidence="11" id="KW-1015">Disulfide bond</keyword>
<dbReference type="InterPro" id="IPR051653">
    <property type="entry name" value="E3_ligase_sorting_rcpt"/>
</dbReference>
<evidence type="ECO:0000313" key="15">
    <source>
        <dbReference type="Proteomes" id="UP000235220"/>
    </source>
</evidence>
<dbReference type="InterPro" id="IPR001841">
    <property type="entry name" value="Znf_RING"/>
</dbReference>
<evidence type="ECO:0000256" key="12">
    <source>
        <dbReference type="ARBA" id="ARBA00023180"/>
    </source>
</evidence>
<dbReference type="PROSITE" id="PS50089">
    <property type="entry name" value="ZF_RING_2"/>
    <property type="match status" value="1"/>
</dbReference>
<evidence type="ECO:0000256" key="2">
    <source>
        <dbReference type="ARBA" id="ARBA00022554"/>
    </source>
</evidence>
<dbReference type="CDD" id="cd16454">
    <property type="entry name" value="RING-H2_PA-TM-RING"/>
    <property type="match status" value="1"/>
</dbReference>
<evidence type="ECO:0000256" key="11">
    <source>
        <dbReference type="ARBA" id="ARBA00023157"/>
    </source>
</evidence>
<keyword evidence="9" id="KW-1133">Transmembrane helix</keyword>
<dbReference type="Gramene" id="Jr11_08090_p1">
    <property type="protein sequence ID" value="cds.Jr11_08090_p1"/>
    <property type="gene ID" value="Jr11_08090"/>
</dbReference>
<dbReference type="InterPro" id="IPR046450">
    <property type="entry name" value="PA_dom_sf"/>
</dbReference>
<dbReference type="GO" id="GO:0032586">
    <property type="term" value="C:protein storage vacuole membrane"/>
    <property type="evidence" value="ECO:0007669"/>
    <property type="project" value="UniProtKB-SubCell"/>
</dbReference>
<dbReference type="SUPFAM" id="SSF57850">
    <property type="entry name" value="RING/U-box"/>
    <property type="match status" value="1"/>
</dbReference>
<sequence>MGEAIFGFLAFVSYAIPLTSATVFLNPLHASFPDLPAKYAVAVSSSGVCGALHIADPPNACSALQFGVRSNKTEGTRLALIIRGGCGFEDKVRNAQNAGFRAAIVYDDRNKGNLVYMMINPGNITVHAVFVSKATGEILNKYAQKEKGECCIFSSHYESAWTVLTISLISFTVICAIVVLVFYTPRRLLYSQTMYLRSQSVDAETVEALPCFTFGSAHPRDCHTNETCAICLEDYKDGEILKVLPCQHEFHSSCVNSWLTKSGTFCPVCKHDLGTKSAYSEVNKVV</sequence>
<keyword evidence="3" id="KW-0812">Transmembrane</keyword>
<dbReference type="Gene3D" id="3.30.40.10">
    <property type="entry name" value="Zinc/RING finger domain, C3HC4 (zinc finger)"/>
    <property type="match status" value="1"/>
</dbReference>
<evidence type="ECO:0000256" key="7">
    <source>
        <dbReference type="ARBA" id="ARBA00022833"/>
    </source>
</evidence>
<dbReference type="InterPro" id="IPR013083">
    <property type="entry name" value="Znf_RING/FYVE/PHD"/>
</dbReference>
<keyword evidence="1" id="KW-0813">Transport</keyword>
<dbReference type="FunFam" id="3.30.40.10:FF:000388">
    <property type="entry name" value="Putative RING zinc finger domain superfamily protein"/>
    <property type="match status" value="1"/>
</dbReference>
<dbReference type="Proteomes" id="UP000235220">
    <property type="component" value="Chromosome 11"/>
</dbReference>
<evidence type="ECO:0000256" key="14">
    <source>
        <dbReference type="ARBA" id="ARBA00060484"/>
    </source>
</evidence>
<dbReference type="GeneID" id="108997654"/>
<comment type="subcellular location">
    <subcellularLocation>
        <location evidence="13">Endomembrane system</location>
        <topology evidence="13">Single-pass type I membrane protein</topology>
    </subcellularLocation>
    <subcellularLocation>
        <location evidence="14">Protein storage vacuole membrane</location>
    </subcellularLocation>
</comment>